<protein>
    <submittedName>
        <fullName evidence="6">Glutathione-dependent formaldehyde-activating enzyme</fullName>
    </submittedName>
</protein>
<evidence type="ECO:0000256" key="3">
    <source>
        <dbReference type="ARBA" id="ARBA00022833"/>
    </source>
</evidence>
<dbReference type="GO" id="GO:0016846">
    <property type="term" value="F:carbon-sulfur lyase activity"/>
    <property type="evidence" value="ECO:0007669"/>
    <property type="project" value="InterPro"/>
</dbReference>
<dbReference type="Gene3D" id="3.90.1590.10">
    <property type="entry name" value="glutathione-dependent formaldehyde- activating enzyme (gfa)"/>
    <property type="match status" value="1"/>
</dbReference>
<dbReference type="OrthoDB" id="9807246at2"/>
<evidence type="ECO:0000256" key="2">
    <source>
        <dbReference type="ARBA" id="ARBA00022723"/>
    </source>
</evidence>
<dbReference type="Pfam" id="PF04828">
    <property type="entry name" value="GFA"/>
    <property type="match status" value="1"/>
</dbReference>
<comment type="similarity">
    <text evidence="1">Belongs to the Gfa family.</text>
</comment>
<dbReference type="PROSITE" id="PS51891">
    <property type="entry name" value="CENP_V_GFA"/>
    <property type="match status" value="1"/>
</dbReference>
<evidence type="ECO:0000256" key="4">
    <source>
        <dbReference type="ARBA" id="ARBA00023239"/>
    </source>
</evidence>
<keyword evidence="7" id="KW-1185">Reference proteome</keyword>
<name>A0A238KT87_9RHOB</name>
<dbReference type="PANTHER" id="PTHR33337">
    <property type="entry name" value="GFA DOMAIN-CONTAINING PROTEIN"/>
    <property type="match status" value="1"/>
</dbReference>
<feature type="domain" description="CENP-V/GFA" evidence="5">
    <location>
        <begin position="2"/>
        <end position="116"/>
    </location>
</feature>
<dbReference type="EMBL" id="FXYG01000003">
    <property type="protein sequence ID" value="SMX45927.1"/>
    <property type="molecule type" value="Genomic_DNA"/>
</dbReference>
<dbReference type="SUPFAM" id="SSF51316">
    <property type="entry name" value="Mss4-like"/>
    <property type="match status" value="1"/>
</dbReference>
<evidence type="ECO:0000313" key="7">
    <source>
        <dbReference type="Proteomes" id="UP000202485"/>
    </source>
</evidence>
<dbReference type="Proteomes" id="UP000202485">
    <property type="component" value="Unassembled WGS sequence"/>
</dbReference>
<dbReference type="PANTHER" id="PTHR33337:SF40">
    <property type="entry name" value="CENP-V_GFA DOMAIN-CONTAINING PROTEIN-RELATED"/>
    <property type="match status" value="1"/>
</dbReference>
<keyword evidence="4" id="KW-0456">Lyase</keyword>
<evidence type="ECO:0000259" key="5">
    <source>
        <dbReference type="PROSITE" id="PS51891"/>
    </source>
</evidence>
<accession>A0A238KT87</accession>
<organism evidence="6 7">
    <name type="scientific">Ruegeria arenilitoris</name>
    <dbReference type="NCBI Taxonomy" id="1173585"/>
    <lineage>
        <taxon>Bacteria</taxon>
        <taxon>Pseudomonadati</taxon>
        <taxon>Pseudomonadota</taxon>
        <taxon>Alphaproteobacteria</taxon>
        <taxon>Rhodobacterales</taxon>
        <taxon>Roseobacteraceae</taxon>
        <taxon>Ruegeria</taxon>
    </lineage>
</organism>
<dbReference type="RefSeq" id="WP_093964280.1">
    <property type="nucleotide sequence ID" value="NZ_FXYG01000003.1"/>
</dbReference>
<dbReference type="AlphaFoldDB" id="A0A238KT87"/>
<gene>
    <name evidence="6" type="ORF">RUA8715_02819</name>
</gene>
<keyword evidence="2" id="KW-0479">Metal-binding</keyword>
<sequence length="126" mass="13947">MQKGSCLCGSVAFTINGELSPPSACHCGQCRRQSGHYWASTATHQDNLTLNSSEPLGWFQASDTARRGFCKACGSFLFWQHKDEDTISVSMGALDQPTQLKLARHIFVADKGDYYDITDELPQRAQ</sequence>
<dbReference type="GO" id="GO:0046872">
    <property type="term" value="F:metal ion binding"/>
    <property type="evidence" value="ECO:0007669"/>
    <property type="project" value="UniProtKB-KW"/>
</dbReference>
<dbReference type="InterPro" id="IPR011057">
    <property type="entry name" value="Mss4-like_sf"/>
</dbReference>
<keyword evidence="3" id="KW-0862">Zinc</keyword>
<evidence type="ECO:0000256" key="1">
    <source>
        <dbReference type="ARBA" id="ARBA00005495"/>
    </source>
</evidence>
<proteinExistence type="inferred from homology"/>
<evidence type="ECO:0000313" key="6">
    <source>
        <dbReference type="EMBL" id="SMX45927.1"/>
    </source>
</evidence>
<dbReference type="InterPro" id="IPR006913">
    <property type="entry name" value="CENP-V/GFA"/>
</dbReference>
<reference evidence="7" key="1">
    <citation type="submission" date="2017-05" db="EMBL/GenBank/DDBJ databases">
        <authorList>
            <person name="Rodrigo-Torres L."/>
            <person name="Arahal R. D."/>
            <person name="Lucena T."/>
        </authorList>
    </citation>
    <scope>NUCLEOTIDE SEQUENCE [LARGE SCALE GENOMIC DNA]</scope>
    <source>
        <strain evidence="7">CECT 8715</strain>
    </source>
</reference>